<name>A0AAW2AZR7_CULAL</name>
<evidence type="ECO:0000256" key="4">
    <source>
        <dbReference type="ARBA" id="ARBA00004486"/>
    </source>
</evidence>
<dbReference type="GO" id="GO:0043495">
    <property type="term" value="F:protein-membrane adaptor activity"/>
    <property type="evidence" value="ECO:0007669"/>
    <property type="project" value="TreeGrafter"/>
</dbReference>
<comment type="caution">
    <text evidence="14">The sequence shown here is derived from an EMBL/GenBank/DDBJ whole genome shotgun (WGS) entry which is preliminary data.</text>
</comment>
<dbReference type="PANTHER" id="PTHR14191:SF7">
    <property type="entry name" value="NA(+)_H(+) EXCHANGE REGULATORY COFACTOR NHE-RF1"/>
    <property type="match status" value="1"/>
</dbReference>
<evidence type="ECO:0000313" key="15">
    <source>
        <dbReference type="Proteomes" id="UP001479290"/>
    </source>
</evidence>
<evidence type="ECO:0000256" key="1">
    <source>
        <dbReference type="ARBA" id="ARBA00004105"/>
    </source>
</evidence>
<dbReference type="SMART" id="SM00228">
    <property type="entry name" value="PDZ"/>
    <property type="match status" value="2"/>
</dbReference>
<dbReference type="PROSITE" id="PS50106">
    <property type="entry name" value="PDZ"/>
    <property type="match status" value="2"/>
</dbReference>
<dbReference type="Gene3D" id="2.30.42.10">
    <property type="match status" value="2"/>
</dbReference>
<gene>
    <name evidence="14" type="ORF">ABG768_019970</name>
</gene>
<dbReference type="InterPro" id="IPR001478">
    <property type="entry name" value="PDZ"/>
</dbReference>
<keyword evidence="7" id="KW-0472">Membrane</keyword>
<dbReference type="GO" id="GO:0030175">
    <property type="term" value="C:filopodium"/>
    <property type="evidence" value="ECO:0007669"/>
    <property type="project" value="UniProtKB-SubCell"/>
</dbReference>
<evidence type="ECO:0000256" key="7">
    <source>
        <dbReference type="ARBA" id="ARBA00023136"/>
    </source>
</evidence>
<dbReference type="GO" id="GO:0005102">
    <property type="term" value="F:signaling receptor binding"/>
    <property type="evidence" value="ECO:0007669"/>
    <property type="project" value="TreeGrafter"/>
</dbReference>
<dbReference type="EMBL" id="JAWDJR010000003">
    <property type="protein sequence ID" value="KAK9978209.1"/>
    <property type="molecule type" value="Genomic_DNA"/>
</dbReference>
<feature type="region of interest" description="Disordered" evidence="12">
    <location>
        <begin position="208"/>
        <end position="228"/>
    </location>
</feature>
<reference evidence="14 15" key="1">
    <citation type="submission" date="2024-05" db="EMBL/GenBank/DDBJ databases">
        <title>A high-quality chromosomal-level genome assembly of Topmouth culter (Culter alburnus).</title>
        <authorList>
            <person name="Zhao H."/>
        </authorList>
    </citation>
    <scope>NUCLEOTIDE SEQUENCE [LARGE SCALE GENOMIC DNA]</scope>
    <source>
        <strain evidence="14">CATC2023</strain>
        <tissue evidence="14">Muscle</tissue>
    </source>
</reference>
<feature type="region of interest" description="Disordered" evidence="12">
    <location>
        <begin position="430"/>
        <end position="509"/>
    </location>
</feature>
<dbReference type="Pfam" id="PF00595">
    <property type="entry name" value="PDZ"/>
    <property type="match status" value="2"/>
</dbReference>
<accession>A0AAW2AZR7</accession>
<dbReference type="InterPro" id="IPR015098">
    <property type="entry name" value="EBP50_C"/>
</dbReference>
<dbReference type="InterPro" id="IPR051067">
    <property type="entry name" value="NHER"/>
</dbReference>
<organism evidence="14 15">
    <name type="scientific">Culter alburnus</name>
    <name type="common">Topmouth culter</name>
    <dbReference type="NCBI Taxonomy" id="194366"/>
    <lineage>
        <taxon>Eukaryota</taxon>
        <taxon>Metazoa</taxon>
        <taxon>Chordata</taxon>
        <taxon>Craniata</taxon>
        <taxon>Vertebrata</taxon>
        <taxon>Euteleostomi</taxon>
        <taxon>Actinopterygii</taxon>
        <taxon>Neopterygii</taxon>
        <taxon>Teleostei</taxon>
        <taxon>Ostariophysi</taxon>
        <taxon>Cypriniformes</taxon>
        <taxon>Xenocyprididae</taxon>
        <taxon>Xenocypridinae</taxon>
        <taxon>Culter</taxon>
    </lineage>
</organism>
<dbReference type="InterPro" id="IPR036034">
    <property type="entry name" value="PDZ_sf"/>
</dbReference>
<comment type="subcellular location">
    <subcellularLocation>
        <location evidence="4">Cell projection</location>
        <location evidence="4">Filopodium</location>
    </subcellularLocation>
    <subcellularLocation>
        <location evidence="1">Cell projection</location>
        <location evidence="1">Microvillus</location>
    </subcellularLocation>
    <subcellularLocation>
        <location evidence="3">Cell projection</location>
        <location evidence="3">Ruffle</location>
    </subcellularLocation>
    <subcellularLocation>
        <location evidence="2">Endomembrane system</location>
        <topology evidence="2">Peripheral membrane protein</topology>
    </subcellularLocation>
</comment>
<feature type="domain" description="PDZ" evidence="13">
    <location>
        <begin position="306"/>
        <end position="386"/>
    </location>
</feature>
<evidence type="ECO:0000256" key="9">
    <source>
        <dbReference type="ARBA" id="ARBA00032825"/>
    </source>
</evidence>
<evidence type="ECO:0000256" key="5">
    <source>
        <dbReference type="ARBA" id="ARBA00016876"/>
    </source>
</evidence>
<keyword evidence="15" id="KW-1185">Reference proteome</keyword>
<evidence type="ECO:0000256" key="11">
    <source>
        <dbReference type="ARBA" id="ARBA00033293"/>
    </source>
</evidence>
<feature type="domain" description="PDZ" evidence="13">
    <location>
        <begin position="96"/>
        <end position="176"/>
    </location>
</feature>
<dbReference type="CDD" id="cd06768">
    <property type="entry name" value="PDZ_NHERF-like"/>
    <property type="match status" value="2"/>
</dbReference>
<feature type="compositionally biased region" description="Low complexity" evidence="12">
    <location>
        <begin position="435"/>
        <end position="450"/>
    </location>
</feature>
<proteinExistence type="predicted"/>
<dbReference type="PANTHER" id="PTHR14191">
    <property type="entry name" value="PDZ DOMAIN CONTAINING PROTEIN"/>
    <property type="match status" value="1"/>
</dbReference>
<evidence type="ECO:0000256" key="10">
    <source>
        <dbReference type="ARBA" id="ARBA00032844"/>
    </source>
</evidence>
<evidence type="ECO:0000256" key="8">
    <source>
        <dbReference type="ARBA" id="ARBA00030310"/>
    </source>
</evidence>
<evidence type="ECO:0000256" key="12">
    <source>
        <dbReference type="SAM" id="MobiDB-lite"/>
    </source>
</evidence>
<evidence type="ECO:0000259" key="13">
    <source>
        <dbReference type="PROSITE" id="PS50106"/>
    </source>
</evidence>
<evidence type="ECO:0000256" key="6">
    <source>
        <dbReference type="ARBA" id="ARBA00022737"/>
    </source>
</evidence>
<dbReference type="SUPFAM" id="SSF50156">
    <property type="entry name" value="PDZ domain-like"/>
    <property type="match status" value="2"/>
</dbReference>
<keyword evidence="6" id="KW-0677">Repeat</keyword>
<dbReference type="GO" id="GO:0072659">
    <property type="term" value="P:protein localization to plasma membrane"/>
    <property type="evidence" value="ECO:0007669"/>
    <property type="project" value="TreeGrafter"/>
</dbReference>
<sequence>MPLKCAGEEEVLEESLLHGLDLDVDVLPIKHSNTRTFSSYFINNKSLHFLRPSGLTCFIREHLSAGLSVILHFYLFIRLSQQVTRVMPSQILRPRLCVLEKGENGYGFHLHGEKGKTGQFIRLVEPDSPAELSGLRAGDRLVFVNGERVESDSHQQVVARIRASAGSLELIVVDADTDQLLKKHELKCVREFVTEGIPVPEFDEEPEISDEMMRDDTPPPPPVPERNGEIIPVYIPAVEKLRTSVSSEMIAELRRNDEKAEELFIRAGYTPHRLIGLHDVRPSSECSLTDGAVMERDLKPELRPRLCVIKKGSNGFGFNLHSEKSRPGQYIRAVDDDSPAQRSGLKPKDRIIQVNGLSVEGKQHAEVVAAIKAGGDDTTLLVVDPETDAFFKKCRVMPNAEHLTGPLPEPVVNGDMEDKVNGNVAKEMGLKDSKLSVSPSPSNASSNASLMTPPTGTPPPEAMEPSIIDAIPELNLSLQQVKERAHQKRSNKRAPPMDWNKKNELFSNL</sequence>
<dbReference type="GO" id="GO:0001726">
    <property type="term" value="C:ruffle"/>
    <property type="evidence" value="ECO:0007669"/>
    <property type="project" value="UniProtKB-SubCell"/>
</dbReference>
<dbReference type="GO" id="GO:0005902">
    <property type="term" value="C:microvillus"/>
    <property type="evidence" value="ECO:0007669"/>
    <property type="project" value="UniProtKB-SubCell"/>
</dbReference>
<evidence type="ECO:0000256" key="2">
    <source>
        <dbReference type="ARBA" id="ARBA00004184"/>
    </source>
</evidence>
<dbReference type="FunFam" id="2.30.42.10:FF:000068">
    <property type="entry name" value="Na(+)/H(+) exchange regulatory cofactor NHE-RF"/>
    <property type="match status" value="1"/>
</dbReference>
<feature type="compositionally biased region" description="Basic and acidic residues" evidence="12">
    <location>
        <begin position="499"/>
        <end position="509"/>
    </location>
</feature>
<dbReference type="Pfam" id="PF09007">
    <property type="entry name" value="EBP50_C"/>
    <property type="match status" value="1"/>
</dbReference>
<evidence type="ECO:0000256" key="3">
    <source>
        <dbReference type="ARBA" id="ARBA00004466"/>
    </source>
</evidence>
<dbReference type="GO" id="GO:0016324">
    <property type="term" value="C:apical plasma membrane"/>
    <property type="evidence" value="ECO:0007669"/>
    <property type="project" value="TreeGrafter"/>
</dbReference>
<dbReference type="GO" id="GO:0012505">
    <property type="term" value="C:endomembrane system"/>
    <property type="evidence" value="ECO:0007669"/>
    <property type="project" value="UniProtKB-SubCell"/>
</dbReference>
<dbReference type="Proteomes" id="UP001479290">
    <property type="component" value="Unassembled WGS sequence"/>
</dbReference>
<evidence type="ECO:0000313" key="14">
    <source>
        <dbReference type="EMBL" id="KAK9978209.1"/>
    </source>
</evidence>
<protein>
    <recommendedName>
        <fullName evidence="5">Na(+)/H(+) exchange regulatory cofactor NHE-RF1</fullName>
    </recommendedName>
    <alternativeName>
        <fullName evidence="10">Ezrin-radixin-moesin-binding phosphoprotein 50</fullName>
    </alternativeName>
    <alternativeName>
        <fullName evidence="9">Regulatory cofactor of Na(+)/H(+) exchanger</fullName>
    </alternativeName>
    <alternativeName>
        <fullName evidence="8">Sodium-hydrogen exchanger regulatory factor 1</fullName>
    </alternativeName>
    <alternativeName>
        <fullName evidence="11">Solute carrier family 9 isoform A3 regulatory factor 1</fullName>
    </alternativeName>
</protein>
<dbReference type="AlphaFoldDB" id="A0AAW2AZR7"/>